<reference evidence="2" key="1">
    <citation type="journal article" date="2019" name="Int. J. Syst. Evol. Microbiol.">
        <title>The Global Catalogue of Microorganisms (GCM) 10K type strain sequencing project: providing services to taxonomists for standard genome sequencing and annotation.</title>
        <authorList>
            <consortium name="The Broad Institute Genomics Platform"/>
            <consortium name="The Broad Institute Genome Sequencing Center for Infectious Disease"/>
            <person name="Wu L."/>
            <person name="Ma J."/>
        </authorList>
    </citation>
    <scope>NUCLEOTIDE SEQUENCE [LARGE SCALE GENOMIC DNA]</scope>
    <source>
        <strain evidence="2">CCUG 49339</strain>
    </source>
</reference>
<keyword evidence="2" id="KW-1185">Reference proteome</keyword>
<dbReference type="RefSeq" id="WP_377928034.1">
    <property type="nucleotide sequence ID" value="NZ_JBHUEM010000012.1"/>
</dbReference>
<accession>A0ABW4LQ87</accession>
<protein>
    <submittedName>
        <fullName evidence="1">Uncharacterized protein</fullName>
    </submittedName>
</protein>
<sequence length="45" mass="5162">MLMLRAIADGEDDPIKLAGMARNIYKKNRAELELALEGYISFYQE</sequence>
<organism evidence="1 2">
    <name type="scientific">Bacillus salitolerans</name>
    <dbReference type="NCBI Taxonomy" id="1437434"/>
    <lineage>
        <taxon>Bacteria</taxon>
        <taxon>Bacillati</taxon>
        <taxon>Bacillota</taxon>
        <taxon>Bacilli</taxon>
        <taxon>Bacillales</taxon>
        <taxon>Bacillaceae</taxon>
        <taxon>Bacillus</taxon>
    </lineage>
</organism>
<proteinExistence type="predicted"/>
<evidence type="ECO:0000313" key="2">
    <source>
        <dbReference type="Proteomes" id="UP001597214"/>
    </source>
</evidence>
<dbReference type="EMBL" id="JBHUEM010000012">
    <property type="protein sequence ID" value="MFD1736853.1"/>
    <property type="molecule type" value="Genomic_DNA"/>
</dbReference>
<dbReference type="Proteomes" id="UP001597214">
    <property type="component" value="Unassembled WGS sequence"/>
</dbReference>
<comment type="caution">
    <text evidence="1">The sequence shown here is derived from an EMBL/GenBank/DDBJ whole genome shotgun (WGS) entry which is preliminary data.</text>
</comment>
<name>A0ABW4LQ87_9BACI</name>
<gene>
    <name evidence="1" type="ORF">ACFSCX_09775</name>
</gene>
<evidence type="ECO:0000313" key="1">
    <source>
        <dbReference type="EMBL" id="MFD1736853.1"/>
    </source>
</evidence>